<dbReference type="PROSITE" id="PS51375">
    <property type="entry name" value="PPR"/>
    <property type="match status" value="4"/>
</dbReference>
<name>A0A484N343_9ASTE</name>
<dbReference type="EMBL" id="OOIL02005488">
    <property type="protein sequence ID" value="VFQ95057.1"/>
    <property type="molecule type" value="Genomic_DNA"/>
</dbReference>
<gene>
    <name evidence="6" type="ORF">CCAM_LOCUS36833</name>
</gene>
<proteinExistence type="inferred from homology"/>
<reference evidence="6 7" key="1">
    <citation type="submission" date="2018-04" db="EMBL/GenBank/DDBJ databases">
        <authorList>
            <person name="Vogel A."/>
        </authorList>
    </citation>
    <scope>NUCLEOTIDE SEQUENCE [LARGE SCALE GENOMIC DNA]</scope>
</reference>
<dbReference type="InterPro" id="IPR050872">
    <property type="entry name" value="PPR_P_subfamily"/>
</dbReference>
<evidence type="ECO:0000313" key="6">
    <source>
        <dbReference type="EMBL" id="VFQ95057.1"/>
    </source>
</evidence>
<accession>A0A484N343</accession>
<dbReference type="PANTHER" id="PTHR46128">
    <property type="entry name" value="MITOCHONDRIAL GROUP I INTRON SPLICING FACTOR CCM1"/>
    <property type="match status" value="1"/>
</dbReference>
<dbReference type="InterPro" id="IPR011990">
    <property type="entry name" value="TPR-like_helical_dom_sf"/>
</dbReference>
<dbReference type="SMART" id="SM00298">
    <property type="entry name" value="CHROMO"/>
    <property type="match status" value="1"/>
</dbReference>
<protein>
    <recommendedName>
        <fullName evidence="5">Chromo domain-containing protein</fullName>
    </recommendedName>
</protein>
<feature type="repeat" description="PPR" evidence="4">
    <location>
        <begin position="76"/>
        <end position="110"/>
    </location>
</feature>
<keyword evidence="7" id="KW-1185">Reference proteome</keyword>
<dbReference type="PANTHER" id="PTHR46128:SF211">
    <property type="entry name" value="PENTACOTRIPEPTIDE-REPEAT REGION OF PRORP DOMAIN-CONTAINING PROTEIN"/>
    <property type="match status" value="1"/>
</dbReference>
<dbReference type="SUPFAM" id="SSF54160">
    <property type="entry name" value="Chromo domain-like"/>
    <property type="match status" value="1"/>
</dbReference>
<dbReference type="Gene3D" id="2.40.50.40">
    <property type="match status" value="1"/>
</dbReference>
<evidence type="ECO:0000256" key="1">
    <source>
        <dbReference type="ARBA" id="ARBA00004474"/>
    </source>
</evidence>
<comment type="subcellular location">
    <subcellularLocation>
        <location evidence="1">Plastid</location>
    </subcellularLocation>
</comment>
<sequence length="450" mass="49675">MKHKGCYPDLVMCNMLIDCLSKMGSYDDAIIIFCSLGERGLTPDSYTLASIMSTLCLCKEFTLLPVLISGLEIILDLVVCNSFMSFYCKAGYPRGAVEFCNDMMHRRFLPDNYTSAGLLSGLCRVGKITQAVDVAGEFRQAIRLFRNALAEKSQLDVVSYTIAIDGLVKASHVRDAYVLFNEMKDIGLAPNIYTYSLMLFGLCKDGDLGIVKKLLAEMIDGGIKFNHINFRLMKNILRKRRGLCSDSNYATINDDKHIVSGRGLAVKFEQQTDKGSAPPAPQKHQFDDYAEDKSYGEVNRIINSRAAEGGRGMEYLIEWRDEHPPTCIPSDLIAKDVVAEYEIPWWTGVKKAGESSLRELLNAGDGGRDADAVDEDGRTALLFVSGFGSEDCLVLLGDSGVGKSCIVLRFVRGQFDPTSKVTVGASFLSQTITCVSVFDWRAVLLDCRHG</sequence>
<evidence type="ECO:0000256" key="4">
    <source>
        <dbReference type="PROSITE-ProRule" id="PRU00708"/>
    </source>
</evidence>
<dbReference type="Proteomes" id="UP000595140">
    <property type="component" value="Unassembled WGS sequence"/>
</dbReference>
<feature type="repeat" description="PPR" evidence="4">
    <location>
        <begin position="9"/>
        <end position="43"/>
    </location>
</feature>
<dbReference type="Gene3D" id="3.40.50.300">
    <property type="entry name" value="P-loop containing nucleotide triphosphate hydrolases"/>
    <property type="match status" value="1"/>
</dbReference>
<organism evidence="6 7">
    <name type="scientific">Cuscuta campestris</name>
    <dbReference type="NCBI Taxonomy" id="132261"/>
    <lineage>
        <taxon>Eukaryota</taxon>
        <taxon>Viridiplantae</taxon>
        <taxon>Streptophyta</taxon>
        <taxon>Embryophyta</taxon>
        <taxon>Tracheophyta</taxon>
        <taxon>Spermatophyta</taxon>
        <taxon>Magnoliopsida</taxon>
        <taxon>eudicotyledons</taxon>
        <taxon>Gunneridae</taxon>
        <taxon>Pentapetalae</taxon>
        <taxon>asterids</taxon>
        <taxon>lamiids</taxon>
        <taxon>Solanales</taxon>
        <taxon>Convolvulaceae</taxon>
        <taxon>Cuscuteae</taxon>
        <taxon>Cuscuta</taxon>
        <taxon>Cuscuta subgen. Grammica</taxon>
        <taxon>Cuscuta sect. Cleistogrammica</taxon>
    </lineage>
</organism>
<dbReference type="InterPro" id="IPR001806">
    <property type="entry name" value="Small_GTPase"/>
</dbReference>
<dbReference type="InterPro" id="IPR002885">
    <property type="entry name" value="PPR_rpt"/>
</dbReference>
<dbReference type="InterPro" id="IPR000953">
    <property type="entry name" value="Chromo/chromo_shadow_dom"/>
</dbReference>
<dbReference type="NCBIfam" id="TIGR00756">
    <property type="entry name" value="PPR"/>
    <property type="match status" value="4"/>
</dbReference>
<dbReference type="InterPro" id="IPR027417">
    <property type="entry name" value="P-loop_NTPase"/>
</dbReference>
<dbReference type="InterPro" id="IPR016197">
    <property type="entry name" value="Chromo-like_dom_sf"/>
</dbReference>
<dbReference type="GO" id="GO:0003924">
    <property type="term" value="F:GTPase activity"/>
    <property type="evidence" value="ECO:0007669"/>
    <property type="project" value="InterPro"/>
</dbReference>
<evidence type="ECO:0000256" key="2">
    <source>
        <dbReference type="ARBA" id="ARBA00007626"/>
    </source>
</evidence>
<feature type="repeat" description="PPR" evidence="4">
    <location>
        <begin position="156"/>
        <end position="190"/>
    </location>
</feature>
<dbReference type="PRINTS" id="PR00449">
    <property type="entry name" value="RASTRNSFRMNG"/>
</dbReference>
<dbReference type="GO" id="GO:0005525">
    <property type="term" value="F:GTP binding"/>
    <property type="evidence" value="ECO:0007669"/>
    <property type="project" value="InterPro"/>
</dbReference>
<dbReference type="Pfam" id="PF00071">
    <property type="entry name" value="Ras"/>
    <property type="match status" value="1"/>
</dbReference>
<dbReference type="GO" id="GO:0009536">
    <property type="term" value="C:plastid"/>
    <property type="evidence" value="ECO:0007669"/>
    <property type="project" value="UniProtKB-SubCell"/>
</dbReference>
<comment type="similarity">
    <text evidence="2">Belongs to the PPR family. P subfamily.</text>
</comment>
<feature type="repeat" description="PPR" evidence="4">
    <location>
        <begin position="191"/>
        <end position="225"/>
    </location>
</feature>
<dbReference type="AlphaFoldDB" id="A0A484N343"/>
<dbReference type="SUPFAM" id="SSF52540">
    <property type="entry name" value="P-loop containing nucleoside triphosphate hydrolases"/>
    <property type="match status" value="1"/>
</dbReference>
<feature type="domain" description="Chromo" evidence="5">
    <location>
        <begin position="294"/>
        <end position="346"/>
    </location>
</feature>
<dbReference type="OrthoDB" id="185373at2759"/>
<evidence type="ECO:0000259" key="5">
    <source>
        <dbReference type="SMART" id="SM00298"/>
    </source>
</evidence>
<dbReference type="Pfam" id="PF13041">
    <property type="entry name" value="PPR_2"/>
    <property type="match status" value="3"/>
</dbReference>
<evidence type="ECO:0000313" key="7">
    <source>
        <dbReference type="Proteomes" id="UP000595140"/>
    </source>
</evidence>
<keyword evidence="3" id="KW-0677">Repeat</keyword>
<evidence type="ECO:0000256" key="3">
    <source>
        <dbReference type="ARBA" id="ARBA00022737"/>
    </source>
</evidence>
<dbReference type="Gene3D" id="1.25.40.10">
    <property type="entry name" value="Tetratricopeptide repeat domain"/>
    <property type="match status" value="3"/>
</dbReference>